<dbReference type="Proteomes" id="UP000886069">
    <property type="component" value="Unassembled WGS sequence"/>
</dbReference>
<dbReference type="InterPro" id="IPR026444">
    <property type="entry name" value="Secre_tail"/>
</dbReference>
<dbReference type="NCBIfam" id="TIGR04183">
    <property type="entry name" value="Por_Secre_tail"/>
    <property type="match status" value="1"/>
</dbReference>
<evidence type="ECO:0000313" key="2">
    <source>
        <dbReference type="EMBL" id="HER44454.1"/>
    </source>
</evidence>
<dbReference type="Pfam" id="PF13860">
    <property type="entry name" value="FlgD_ig"/>
    <property type="match status" value="1"/>
</dbReference>
<feature type="non-terminal residue" evidence="2">
    <location>
        <position position="1"/>
    </location>
</feature>
<protein>
    <submittedName>
        <fullName evidence="2">T9SS type A sorting domain-containing protein</fullName>
    </submittedName>
</protein>
<sequence length="142" mass="15382">SLLIDAQNKCLYVAGDIAVTGTIKSENIGKYLFGKTPPGPPENPEPGIATDLTVHPNPFNPVTTIKYSLDSPTSVTLDIYDVAGRCVKSLVNTRQPAGEYSVSWEGKDNLGNTVTSGVYFARFELGSADHRTVETRKLILLR</sequence>
<reference evidence="2" key="1">
    <citation type="journal article" date="2020" name="mSystems">
        <title>Genome- and Community-Level Interaction Insights into Carbon Utilization and Element Cycling Functions of Hydrothermarchaeota in Hydrothermal Sediment.</title>
        <authorList>
            <person name="Zhou Z."/>
            <person name="Liu Y."/>
            <person name="Xu W."/>
            <person name="Pan J."/>
            <person name="Luo Z.H."/>
            <person name="Li M."/>
        </authorList>
    </citation>
    <scope>NUCLEOTIDE SEQUENCE [LARGE SCALE GENOMIC DNA]</scope>
    <source>
        <strain evidence="2">SpSt-1233</strain>
    </source>
</reference>
<feature type="domain" description="FlgD/Vpr Ig-like" evidence="1">
    <location>
        <begin position="64"/>
        <end position="119"/>
    </location>
</feature>
<evidence type="ECO:0000259" key="1">
    <source>
        <dbReference type="Pfam" id="PF13860"/>
    </source>
</evidence>
<dbReference type="InterPro" id="IPR025965">
    <property type="entry name" value="FlgD/Vpr_Ig-like"/>
</dbReference>
<comment type="caution">
    <text evidence="2">The sequence shown here is derived from an EMBL/GenBank/DDBJ whole genome shotgun (WGS) entry which is preliminary data.</text>
</comment>
<dbReference type="Gene3D" id="2.60.40.4070">
    <property type="match status" value="1"/>
</dbReference>
<name>A0A7V2AWD2_UNCEI</name>
<gene>
    <name evidence="2" type="ORF">ENO08_08345</name>
</gene>
<proteinExistence type="predicted"/>
<dbReference type="AlphaFoldDB" id="A0A7V2AWD2"/>
<organism evidence="2">
    <name type="scientific">Eiseniibacteriota bacterium</name>
    <dbReference type="NCBI Taxonomy" id="2212470"/>
    <lineage>
        <taxon>Bacteria</taxon>
        <taxon>Candidatus Eiseniibacteriota</taxon>
    </lineage>
</organism>
<dbReference type="EMBL" id="DSEC01000601">
    <property type="protein sequence ID" value="HER44454.1"/>
    <property type="molecule type" value="Genomic_DNA"/>
</dbReference>
<accession>A0A7V2AWD2</accession>